<dbReference type="KEGG" id="omr:OXIME_000963"/>
<dbReference type="PANTHER" id="PTHR30535:SF34">
    <property type="entry name" value="MOLYBDATE-BINDING PROTEIN MOLA"/>
    <property type="match status" value="1"/>
</dbReference>
<evidence type="ECO:0000313" key="2">
    <source>
        <dbReference type="EMBL" id="WYY00393.1"/>
    </source>
</evidence>
<dbReference type="PROSITE" id="PS50983">
    <property type="entry name" value="FE_B12_PBP"/>
    <property type="match status" value="1"/>
</dbReference>
<dbReference type="GeneID" id="95967699"/>
<dbReference type="GO" id="GO:0071281">
    <property type="term" value="P:cellular response to iron ion"/>
    <property type="evidence" value="ECO:0007669"/>
    <property type="project" value="TreeGrafter"/>
</dbReference>
<gene>
    <name evidence="2" type="ORF">OXIME_000963</name>
</gene>
<dbReference type="SUPFAM" id="SSF53807">
    <property type="entry name" value="Helical backbone' metal receptor"/>
    <property type="match status" value="1"/>
</dbReference>
<feature type="domain" description="Fe/B12 periplasmic-binding" evidence="1">
    <location>
        <begin position="52"/>
        <end position="302"/>
    </location>
</feature>
<keyword evidence="3" id="KW-1185">Reference proteome</keyword>
<dbReference type="AlphaFoldDB" id="A0AAX4NGU9"/>
<dbReference type="Gene3D" id="3.40.50.1980">
    <property type="entry name" value="Nitrogenase molybdenum iron protein domain"/>
    <property type="match status" value="2"/>
</dbReference>
<dbReference type="RefSeq" id="WP_393970731.1">
    <property type="nucleotide sequence ID" value="NZ_CP133772.1"/>
</dbReference>
<dbReference type="PANTHER" id="PTHR30535">
    <property type="entry name" value="VITAMIN B12-BINDING PROTEIN"/>
    <property type="match status" value="1"/>
</dbReference>
<name>A0AAX4NGU9_9ARCH</name>
<dbReference type="Proteomes" id="UP001451606">
    <property type="component" value="Chromosome"/>
</dbReference>
<organism evidence="2 3">
    <name type="scientific">Oxyplasma meridianum</name>
    <dbReference type="NCBI Taxonomy" id="3073602"/>
    <lineage>
        <taxon>Archaea</taxon>
        <taxon>Methanobacteriati</taxon>
        <taxon>Thermoplasmatota</taxon>
        <taxon>Thermoplasmata</taxon>
        <taxon>Thermoplasmatales</taxon>
        <taxon>Thermoplasmataceae</taxon>
        <taxon>Oxyplasma</taxon>
    </lineage>
</organism>
<evidence type="ECO:0000259" key="1">
    <source>
        <dbReference type="PROSITE" id="PS50983"/>
    </source>
</evidence>
<proteinExistence type="predicted"/>
<dbReference type="InterPro" id="IPR050902">
    <property type="entry name" value="ABC_Transporter_SBP"/>
</dbReference>
<accession>A0AAX4NGU9</accession>
<dbReference type="Pfam" id="PF01497">
    <property type="entry name" value="Peripla_BP_2"/>
    <property type="match status" value="1"/>
</dbReference>
<sequence>MNRQNKTIIAIVVVLVLLGSGLGYIHYASNLKGKGVILTIQTGYNSSTPLTRIVSLDPAATATLYALGSYKDLVGGNAYDYYPPNETLPNVTDYPAMDVEQIINLHPQAVISFTNYSAGQISEVLNASIDYIFLSAGSGTSMQIIEKQNTFLGKLTGTEKNATLINNWMNTSLKDLKQNATLKANGKPLRGFYYLSQDSLWTTGNNTFEEQYFQYSDIINIAKNYSSGFYQISASEIANGSPQIIFVNDYVNLDRLNDPPFAGTPAVKDNKIYVTPPNAFDEPDFRDIYMIQWMVDKAYGNVTIPPFPVKVQYSPDPLG</sequence>
<reference evidence="2 3" key="1">
    <citation type="submission" date="2023-09" db="EMBL/GenBank/DDBJ databases">
        <authorList>
            <person name="Golyshina O.V."/>
            <person name="Lunev E.A."/>
            <person name="Bargiela R."/>
            <person name="Gaines M.C."/>
            <person name="Daum B."/>
            <person name="Bale N.J."/>
            <person name="Koenen M."/>
            <person name="Sinninghe Damst J.S."/>
            <person name="Yakimov M."/>
            <person name="Golyshin P.N."/>
        </authorList>
    </citation>
    <scope>NUCLEOTIDE SEQUENCE [LARGE SCALE GENOMIC DNA]</scope>
    <source>
        <strain evidence="2 3">M1</strain>
    </source>
</reference>
<dbReference type="EMBL" id="CP133772">
    <property type="protein sequence ID" value="WYY00393.1"/>
    <property type="molecule type" value="Genomic_DNA"/>
</dbReference>
<dbReference type="InterPro" id="IPR002491">
    <property type="entry name" value="ABC_transptr_periplasmic_BD"/>
</dbReference>
<protein>
    <submittedName>
        <fullName evidence="2">ABC transporter substrate-binding protein</fullName>
    </submittedName>
</protein>
<evidence type="ECO:0000313" key="3">
    <source>
        <dbReference type="Proteomes" id="UP001451606"/>
    </source>
</evidence>